<keyword evidence="2" id="KW-1185">Reference proteome</keyword>
<protein>
    <submittedName>
        <fullName evidence="1">Uncharacterized protein</fullName>
    </submittedName>
</protein>
<gene>
    <name evidence="1" type="ORF">DP176_05870</name>
</gene>
<dbReference type="EMBL" id="QMCH01000003">
    <property type="protein sequence ID" value="RAZ42099.1"/>
    <property type="molecule type" value="Genomic_DNA"/>
</dbReference>
<organism evidence="1 2">
    <name type="scientific">Polynucleobacter paneuropaeus</name>
    <dbReference type="NCBI Taxonomy" id="2527775"/>
    <lineage>
        <taxon>Bacteria</taxon>
        <taxon>Pseudomonadati</taxon>
        <taxon>Pseudomonadota</taxon>
        <taxon>Betaproteobacteria</taxon>
        <taxon>Burkholderiales</taxon>
        <taxon>Burkholderiaceae</taxon>
        <taxon>Polynucleobacter</taxon>
    </lineage>
</organism>
<dbReference type="Proteomes" id="UP000251072">
    <property type="component" value="Unassembled WGS sequence"/>
</dbReference>
<sequence>MTAQVSEKLIYGGNKISLFTNPLSLYMKYSGIRFVSPHTANWRGYVGTWEILEHEGVERLYLVALSAHKSYEEVIGLSDVFPGHDKVFAHWFTGELRCPQGAQLEYRHMGYGSVYEYDLLMDFKQGVLIEKHARHNQVPKKKEEKDYPSFLRRGS</sequence>
<comment type="caution">
    <text evidence="1">The sequence shown here is derived from an EMBL/GenBank/DDBJ whole genome shotgun (WGS) entry which is preliminary data.</text>
</comment>
<evidence type="ECO:0000313" key="1">
    <source>
        <dbReference type="EMBL" id="RAZ42099.1"/>
    </source>
</evidence>
<proteinExistence type="predicted"/>
<evidence type="ECO:0000313" key="2">
    <source>
        <dbReference type="Proteomes" id="UP000251072"/>
    </source>
</evidence>
<name>A0ABX9F9B3_9BURK</name>
<dbReference type="RefSeq" id="WP_112237965.1">
    <property type="nucleotide sequence ID" value="NZ_CP030087.1"/>
</dbReference>
<accession>A0ABX9F9B3</accession>
<reference evidence="1 2" key="1">
    <citation type="submission" date="2018-06" db="EMBL/GenBank/DDBJ databases">
        <title>Genome of strain Polynucleobacter sp. FUKU-NW-11.</title>
        <authorList>
            <person name="Hahn M.W."/>
        </authorList>
    </citation>
    <scope>NUCLEOTIDE SEQUENCE [LARGE SCALE GENOMIC DNA]</scope>
    <source>
        <strain evidence="2">FUKU-NW11</strain>
    </source>
</reference>